<name>A0A814B9C5_ADIRI</name>
<feature type="compositionally biased region" description="Acidic residues" evidence="8">
    <location>
        <begin position="120"/>
        <end position="131"/>
    </location>
</feature>
<sequence length="347" mass="39967">MFYLHLSFMPEQENSSSLSQLSTLSDEWNICCDGNELNLLLMATSTFSLEQIRLELARLGYSGLSKQTLSKFQTDLEELARNDKNSNSYEPKRSTAHQQSNVDFTIHRPNPSDNEFSRDDQDDNDDEESLDETNTPTISSYHHQSRMNDDDNRSDTSSQRIIKRKVLRHYNGRATVCDELRSEAGSVLDSRDVSYLHDIPVQQKQTRRRNESASDIDHYSTYSDDVRSTSSVLPVKSFIRPSTASTASLRRSRSFSNNRIDTVQLHTYYQQQWAAQRAPGEKSHQSLRWAIRDQLLQKDVPAKRKSAPRVNNYVVPTSKKRSALRWNVRFSLANGLQPSKDLDDFLY</sequence>
<comment type="similarity">
    <text evidence="3">Belongs to the HYLS1 family.</text>
</comment>
<gene>
    <name evidence="10" type="ORF">EDS130_LOCUS11035</name>
</gene>
<feature type="domain" description="Centriolar and ciliogenesis-associated protein HYLS1 C-terminal" evidence="9">
    <location>
        <begin position="256"/>
        <end position="333"/>
    </location>
</feature>
<dbReference type="GO" id="GO:0060271">
    <property type="term" value="P:cilium assembly"/>
    <property type="evidence" value="ECO:0007669"/>
    <property type="project" value="TreeGrafter"/>
</dbReference>
<dbReference type="InterPro" id="IPR027918">
    <property type="entry name" value="HYLS1_C_dom"/>
</dbReference>
<dbReference type="GO" id="GO:0005814">
    <property type="term" value="C:centriole"/>
    <property type="evidence" value="ECO:0007669"/>
    <property type="project" value="UniProtKB-SubCell"/>
</dbReference>
<dbReference type="InterPro" id="IPR052319">
    <property type="entry name" value="Centriolar_ciliogenesis_assoc"/>
</dbReference>
<dbReference type="Proteomes" id="UP000663852">
    <property type="component" value="Unassembled WGS sequence"/>
</dbReference>
<evidence type="ECO:0000256" key="5">
    <source>
        <dbReference type="ARBA" id="ARBA00022794"/>
    </source>
</evidence>
<reference evidence="10" key="1">
    <citation type="submission" date="2021-02" db="EMBL/GenBank/DDBJ databases">
        <authorList>
            <person name="Nowell W R."/>
        </authorList>
    </citation>
    <scope>NUCLEOTIDE SEQUENCE</scope>
</reference>
<dbReference type="PANTHER" id="PTHR34174">
    <property type="entry name" value="HYDROLETHALUS SYNDROME PROTEIN 1"/>
    <property type="match status" value="1"/>
</dbReference>
<evidence type="ECO:0000256" key="4">
    <source>
        <dbReference type="ARBA" id="ARBA00022490"/>
    </source>
</evidence>
<evidence type="ECO:0000256" key="3">
    <source>
        <dbReference type="ARBA" id="ARBA00010091"/>
    </source>
</evidence>
<evidence type="ECO:0000256" key="8">
    <source>
        <dbReference type="SAM" id="MobiDB-lite"/>
    </source>
</evidence>
<comment type="caution">
    <text evidence="10">The sequence shown here is derived from an EMBL/GenBank/DDBJ whole genome shotgun (WGS) entry which is preliminary data.</text>
</comment>
<keyword evidence="6" id="KW-0206">Cytoskeleton</keyword>
<evidence type="ECO:0000256" key="7">
    <source>
        <dbReference type="ARBA" id="ARBA00023273"/>
    </source>
</evidence>
<accession>A0A814B9C5</accession>
<evidence type="ECO:0000256" key="6">
    <source>
        <dbReference type="ARBA" id="ARBA00023212"/>
    </source>
</evidence>
<evidence type="ECO:0000256" key="2">
    <source>
        <dbReference type="ARBA" id="ARBA00004138"/>
    </source>
</evidence>
<dbReference type="OrthoDB" id="6343432at2759"/>
<feature type="region of interest" description="Disordered" evidence="8">
    <location>
        <begin position="82"/>
        <end position="162"/>
    </location>
</feature>
<evidence type="ECO:0000259" key="9">
    <source>
        <dbReference type="Pfam" id="PF15311"/>
    </source>
</evidence>
<proteinExistence type="inferred from homology"/>
<evidence type="ECO:0000313" key="11">
    <source>
        <dbReference type="Proteomes" id="UP000663852"/>
    </source>
</evidence>
<protein>
    <recommendedName>
        <fullName evidence="9">Centriolar and ciliogenesis-associated protein HYLS1 C-terminal domain-containing protein</fullName>
    </recommendedName>
</protein>
<keyword evidence="5" id="KW-0970">Cilium biogenesis/degradation</keyword>
<keyword evidence="7" id="KW-0966">Cell projection</keyword>
<dbReference type="EMBL" id="CAJNOJ010000039">
    <property type="protein sequence ID" value="CAF0926058.1"/>
    <property type="molecule type" value="Genomic_DNA"/>
</dbReference>
<comment type="subcellular location">
    <subcellularLocation>
        <location evidence="2">Cell projection</location>
        <location evidence="2">Cilium</location>
    </subcellularLocation>
    <subcellularLocation>
        <location evidence="1">Cytoplasm</location>
        <location evidence="1">Cytoskeleton</location>
        <location evidence="1">Microtubule organizing center</location>
        <location evidence="1">Centrosome</location>
        <location evidence="1">Centriole</location>
    </subcellularLocation>
</comment>
<keyword evidence="4" id="KW-0963">Cytoplasm</keyword>
<dbReference type="PANTHER" id="PTHR34174:SF1">
    <property type="entry name" value="CENTRIOLAR AND CILIOGENESIS-ASSOCIATED PROTEIN HYLS1"/>
    <property type="match status" value="1"/>
</dbReference>
<evidence type="ECO:0000256" key="1">
    <source>
        <dbReference type="ARBA" id="ARBA00004114"/>
    </source>
</evidence>
<dbReference type="Pfam" id="PF15311">
    <property type="entry name" value="HYLS1_C"/>
    <property type="match status" value="1"/>
</dbReference>
<evidence type="ECO:0000313" key="10">
    <source>
        <dbReference type="EMBL" id="CAF0926058.1"/>
    </source>
</evidence>
<dbReference type="GO" id="GO:0097730">
    <property type="term" value="C:non-motile cilium"/>
    <property type="evidence" value="ECO:0007669"/>
    <property type="project" value="TreeGrafter"/>
</dbReference>
<organism evidence="10 11">
    <name type="scientific">Adineta ricciae</name>
    <name type="common">Rotifer</name>
    <dbReference type="NCBI Taxonomy" id="249248"/>
    <lineage>
        <taxon>Eukaryota</taxon>
        <taxon>Metazoa</taxon>
        <taxon>Spiralia</taxon>
        <taxon>Gnathifera</taxon>
        <taxon>Rotifera</taxon>
        <taxon>Eurotatoria</taxon>
        <taxon>Bdelloidea</taxon>
        <taxon>Adinetida</taxon>
        <taxon>Adinetidae</taxon>
        <taxon>Adineta</taxon>
    </lineage>
</organism>
<dbReference type="AlphaFoldDB" id="A0A814B9C5"/>